<dbReference type="Proteomes" id="UP001642360">
    <property type="component" value="Unassembled WGS sequence"/>
</dbReference>
<evidence type="ECO:0000259" key="6">
    <source>
        <dbReference type="SMART" id="SM00774"/>
    </source>
</evidence>
<proteinExistence type="predicted"/>
<keyword evidence="4" id="KW-0804">Transcription</keyword>
<keyword evidence="2" id="KW-0805">Transcription regulation</keyword>
<dbReference type="GO" id="GO:0003677">
    <property type="term" value="F:DNA binding"/>
    <property type="evidence" value="ECO:0007669"/>
    <property type="project" value="UniProtKB-KW"/>
</dbReference>
<comment type="caution">
    <text evidence="7">The sequence shown here is derived from an EMBL/GenBank/DDBJ whole genome shotgun (WGS) entry which is preliminary data.</text>
</comment>
<keyword evidence="3" id="KW-0238">DNA-binding</keyword>
<gene>
    <name evidence="7" type="ORF">ILEXP_LOCUS12205</name>
</gene>
<reference evidence="7 8" key="1">
    <citation type="submission" date="2024-02" db="EMBL/GenBank/DDBJ databases">
        <authorList>
            <person name="Vignale AGUSTIN F."/>
            <person name="Sosa J E."/>
            <person name="Modenutti C."/>
        </authorList>
    </citation>
    <scope>NUCLEOTIDE SEQUENCE [LARGE SCALE GENOMIC DNA]</scope>
</reference>
<evidence type="ECO:0000313" key="8">
    <source>
        <dbReference type="Proteomes" id="UP001642360"/>
    </source>
</evidence>
<evidence type="ECO:0000256" key="4">
    <source>
        <dbReference type="ARBA" id="ARBA00023163"/>
    </source>
</evidence>
<dbReference type="AlphaFoldDB" id="A0ABC8RJ78"/>
<organism evidence="7 8">
    <name type="scientific">Ilex paraguariensis</name>
    <name type="common">yerba mate</name>
    <dbReference type="NCBI Taxonomy" id="185542"/>
    <lineage>
        <taxon>Eukaryota</taxon>
        <taxon>Viridiplantae</taxon>
        <taxon>Streptophyta</taxon>
        <taxon>Embryophyta</taxon>
        <taxon>Tracheophyta</taxon>
        <taxon>Spermatophyta</taxon>
        <taxon>Magnoliopsida</taxon>
        <taxon>eudicotyledons</taxon>
        <taxon>Gunneridae</taxon>
        <taxon>Pentapetalae</taxon>
        <taxon>asterids</taxon>
        <taxon>campanulids</taxon>
        <taxon>Aquifoliales</taxon>
        <taxon>Aquifoliaceae</taxon>
        <taxon>Ilex</taxon>
    </lineage>
</organism>
<dbReference type="InterPro" id="IPR003657">
    <property type="entry name" value="WRKY_dom"/>
</dbReference>
<feature type="domain" description="WRKY" evidence="6">
    <location>
        <begin position="10"/>
        <end position="86"/>
    </location>
</feature>
<evidence type="ECO:0000256" key="2">
    <source>
        <dbReference type="ARBA" id="ARBA00023015"/>
    </source>
</evidence>
<sequence length="214" mass="24121">MAGVDQNGTPKDGLSISKFRWRTIETSPEDDRNFTGGWPEHIETSNYFRCIHRFDQGCQATKQVQITEDELAMYHAIYRGVHTCHNLLKAPQIILDSTITKSCEKKILLVDKLNDPFTPFLLACLIEQEQQLKEGTPSLLHNHHQPSSWSQYFLSLDLRPFEVSGPPITTVSAGSIVHRDVISFAVHSSTANTHGSFEMDMMVGSVDFDDVLTE</sequence>
<evidence type="ECO:0000256" key="1">
    <source>
        <dbReference type="ARBA" id="ARBA00004123"/>
    </source>
</evidence>
<name>A0ABC8RJ78_9AQUA</name>
<accession>A0ABC8RJ78</accession>
<dbReference type="GO" id="GO:0005634">
    <property type="term" value="C:nucleus"/>
    <property type="evidence" value="ECO:0007669"/>
    <property type="project" value="UniProtKB-SubCell"/>
</dbReference>
<dbReference type="Gene3D" id="2.20.25.80">
    <property type="entry name" value="WRKY domain"/>
    <property type="match status" value="1"/>
</dbReference>
<protein>
    <recommendedName>
        <fullName evidence="6">WRKY domain-containing protein</fullName>
    </recommendedName>
</protein>
<dbReference type="EMBL" id="CAUOFW020001392">
    <property type="protein sequence ID" value="CAK9144452.1"/>
    <property type="molecule type" value="Genomic_DNA"/>
</dbReference>
<dbReference type="Pfam" id="PF03106">
    <property type="entry name" value="WRKY"/>
    <property type="match status" value="1"/>
</dbReference>
<evidence type="ECO:0000256" key="5">
    <source>
        <dbReference type="ARBA" id="ARBA00023242"/>
    </source>
</evidence>
<evidence type="ECO:0000256" key="3">
    <source>
        <dbReference type="ARBA" id="ARBA00023125"/>
    </source>
</evidence>
<keyword evidence="5" id="KW-0539">Nucleus</keyword>
<keyword evidence="8" id="KW-1185">Reference proteome</keyword>
<evidence type="ECO:0000313" key="7">
    <source>
        <dbReference type="EMBL" id="CAK9144452.1"/>
    </source>
</evidence>
<dbReference type="InterPro" id="IPR036576">
    <property type="entry name" value="WRKY_dom_sf"/>
</dbReference>
<comment type="subcellular location">
    <subcellularLocation>
        <location evidence="1">Nucleus</location>
    </subcellularLocation>
</comment>
<dbReference type="SMART" id="SM00774">
    <property type="entry name" value="WRKY"/>
    <property type="match status" value="1"/>
</dbReference>
<dbReference type="SUPFAM" id="SSF118290">
    <property type="entry name" value="WRKY DNA-binding domain"/>
    <property type="match status" value="1"/>
</dbReference>